<dbReference type="PANTHER" id="PTHR21231">
    <property type="entry name" value="XPA-BINDING PROTEIN 1-RELATED"/>
    <property type="match status" value="1"/>
</dbReference>
<evidence type="ECO:0000313" key="5">
    <source>
        <dbReference type="EMBL" id="ABN70332.1"/>
    </source>
</evidence>
<dbReference type="GeneID" id="4906802"/>
<dbReference type="OrthoDB" id="31092at2157"/>
<dbReference type="NCBIfam" id="NF010340">
    <property type="entry name" value="PRK13768.1-2"/>
    <property type="match status" value="1"/>
</dbReference>
<reference evidence="6" key="1">
    <citation type="journal article" date="2009" name="BMC Genomics">
        <title>The complete genome sequence of Staphylothermus marinus reveals differences in sulfur metabolism among heterotrophic Crenarchaeota.</title>
        <authorList>
            <person name="Anderson I.J."/>
            <person name="Dharmarajan L."/>
            <person name="Rodriguez J."/>
            <person name="Hooper S."/>
            <person name="Porat I."/>
            <person name="Ulrich L.E."/>
            <person name="Elkins J.G."/>
            <person name="Mavromatis K."/>
            <person name="Sun H."/>
            <person name="Land M."/>
            <person name="Lapidus A."/>
            <person name="Lucas S."/>
            <person name="Barry K."/>
            <person name="Huber H."/>
            <person name="Zhulin I.B."/>
            <person name="Whitman W.B."/>
            <person name="Mukhopadhyay B."/>
            <person name="Woese C."/>
            <person name="Bristow J."/>
            <person name="Kyrpides N."/>
        </authorList>
    </citation>
    <scope>NUCLEOTIDE SEQUENCE [LARGE SCALE GENOMIC DNA]</scope>
    <source>
        <strain evidence="6">ATCC 43588 / DSM 3639 / JCM 9404 / F1</strain>
    </source>
</reference>
<evidence type="ECO:0000256" key="1">
    <source>
        <dbReference type="ARBA" id="ARBA00005290"/>
    </source>
</evidence>
<dbReference type="Proteomes" id="UP000000254">
    <property type="component" value="Chromosome"/>
</dbReference>
<evidence type="ECO:0008006" key="7">
    <source>
        <dbReference type="Google" id="ProtNLM"/>
    </source>
</evidence>
<dbReference type="InterPro" id="IPR027417">
    <property type="entry name" value="P-loop_NTPase"/>
</dbReference>
<dbReference type="HOGENOM" id="CLU_037460_3_0_2"/>
<dbReference type="Gene3D" id="3.40.50.300">
    <property type="entry name" value="P-loop containing nucleotide triphosphate hydrolases"/>
    <property type="match status" value="1"/>
</dbReference>
<reference evidence="5 6" key="2">
    <citation type="journal article" date="2009" name="Stand. Genomic Sci.">
        <title>Complete genome sequence of Staphylothermus marinus Stetter and Fiala 1986 type strain F1.</title>
        <authorList>
            <person name="Anderson I.J."/>
            <person name="Sun H."/>
            <person name="Lapidus A."/>
            <person name="Copeland A."/>
            <person name="Glavina Del Rio T."/>
            <person name="Tice H."/>
            <person name="Dalin E."/>
            <person name="Lucas S."/>
            <person name="Barry K."/>
            <person name="Land M."/>
            <person name="Richardson P."/>
            <person name="Huber H."/>
            <person name="Kyrpides N.C."/>
        </authorList>
    </citation>
    <scope>NUCLEOTIDE SEQUENCE [LARGE SCALE GENOMIC DNA]</scope>
    <source>
        <strain evidence="6">ATCC 43588 / DSM 3639 / JCM 9404 / F1</strain>
    </source>
</reference>
<dbReference type="PANTHER" id="PTHR21231:SF8">
    <property type="entry name" value="GPN-LOOP GTPASE 1"/>
    <property type="match status" value="1"/>
</dbReference>
<dbReference type="GO" id="GO:0003924">
    <property type="term" value="F:GTPase activity"/>
    <property type="evidence" value="ECO:0007669"/>
    <property type="project" value="TreeGrafter"/>
</dbReference>
<evidence type="ECO:0000256" key="4">
    <source>
        <dbReference type="ARBA" id="ARBA00023134"/>
    </source>
</evidence>
<dbReference type="GO" id="GO:0005525">
    <property type="term" value="F:GTP binding"/>
    <property type="evidence" value="ECO:0007669"/>
    <property type="project" value="UniProtKB-KW"/>
</dbReference>
<dbReference type="Pfam" id="PF03029">
    <property type="entry name" value="ATP_bind_1"/>
    <property type="match status" value="1"/>
</dbReference>
<dbReference type="InterPro" id="IPR004130">
    <property type="entry name" value="Gpn"/>
</dbReference>
<sequence length="261" mass="28747">MPYYIVVLGTAGSGKTTLASALQDYLINNGMDTAIVNLDPAVEVLPYKPDVDAREYVSARELMRTQGLGPNGALIAAVDMLALRIEELKEEVWSLKSNYIILDTPGQMEVFAFRETGPIIIDTLIGEHKAASLFLIDVVYASRPSNYFSALLLSASTQVRIGLPQINVLTKIDMVPENIIYEILSYHDDPTILATKVANDKKASIMWSESEILEILEKLVSSEIIPVSSTKLLGYNNLYAAIQRVVAGGEDFYTEEPSEKL</sequence>
<evidence type="ECO:0000313" key="6">
    <source>
        <dbReference type="Proteomes" id="UP000000254"/>
    </source>
</evidence>
<comment type="similarity">
    <text evidence="1">Belongs to the GPN-loop GTPase family.</text>
</comment>
<gene>
    <name evidence="5" type="ordered locus">Smar_1240</name>
</gene>
<keyword evidence="2" id="KW-0547">Nucleotide-binding</keyword>
<proteinExistence type="inferred from homology"/>
<dbReference type="AlphaFoldDB" id="A3DNX2"/>
<dbReference type="RefSeq" id="WP_011839523.1">
    <property type="nucleotide sequence ID" value="NC_009033.1"/>
</dbReference>
<dbReference type="SUPFAM" id="SSF52540">
    <property type="entry name" value="P-loop containing nucleoside triphosphate hydrolases"/>
    <property type="match status" value="1"/>
</dbReference>
<organism evidence="5 6">
    <name type="scientific">Staphylothermus marinus (strain ATCC 43588 / DSM 3639 / JCM 9404 / F1)</name>
    <dbReference type="NCBI Taxonomy" id="399550"/>
    <lineage>
        <taxon>Archaea</taxon>
        <taxon>Thermoproteota</taxon>
        <taxon>Thermoprotei</taxon>
        <taxon>Desulfurococcales</taxon>
        <taxon>Desulfurococcaceae</taxon>
        <taxon>Staphylothermus</taxon>
    </lineage>
</organism>
<evidence type="ECO:0000256" key="3">
    <source>
        <dbReference type="ARBA" id="ARBA00022801"/>
    </source>
</evidence>
<keyword evidence="6" id="KW-1185">Reference proteome</keyword>
<evidence type="ECO:0000256" key="2">
    <source>
        <dbReference type="ARBA" id="ARBA00022741"/>
    </source>
</evidence>
<dbReference type="STRING" id="399550.Smar_1240"/>
<name>A3DNX2_STAMF</name>
<accession>A3DNX2</accession>
<keyword evidence="3" id="KW-0378">Hydrolase</keyword>
<keyword evidence="4" id="KW-0342">GTP-binding</keyword>
<dbReference type="EMBL" id="CP000575">
    <property type="protein sequence ID" value="ABN70332.1"/>
    <property type="molecule type" value="Genomic_DNA"/>
</dbReference>
<protein>
    <recommendedName>
        <fullName evidence="7">GTPase</fullName>
    </recommendedName>
</protein>
<dbReference type="KEGG" id="smr:Smar_1240"/>
<dbReference type="eggNOG" id="arCOG01225">
    <property type="taxonomic scope" value="Archaea"/>
</dbReference>